<evidence type="ECO:0000256" key="3">
    <source>
        <dbReference type="ARBA" id="ARBA00023180"/>
    </source>
</evidence>
<dbReference type="GeneID" id="8204943"/>
<keyword evidence="2" id="KW-0677">Repeat</keyword>
<dbReference type="GO" id="GO:0005794">
    <property type="term" value="C:Golgi apparatus"/>
    <property type="evidence" value="ECO:0007669"/>
    <property type="project" value="TreeGrafter"/>
</dbReference>
<dbReference type="SMART" id="SM00602">
    <property type="entry name" value="VPS10"/>
    <property type="match status" value="1"/>
</dbReference>
<feature type="chain" id="PRO_5002949088" evidence="4">
    <location>
        <begin position="28"/>
        <end position="723"/>
    </location>
</feature>
<dbReference type="InterPro" id="IPR006581">
    <property type="entry name" value="VPS10"/>
</dbReference>
<dbReference type="HOGENOM" id="CLU_031415_0_0_1"/>
<feature type="domain" description="VPS10" evidence="5">
    <location>
        <begin position="59"/>
        <end position="722"/>
    </location>
</feature>
<dbReference type="EMBL" id="CU928181">
    <property type="protein sequence ID" value="CAR31118.1"/>
    <property type="molecule type" value="Genomic_DNA"/>
</dbReference>
<dbReference type="PANTHER" id="PTHR12106:SF27">
    <property type="entry name" value="SORTILIN-RELATED RECEPTOR"/>
    <property type="match status" value="1"/>
</dbReference>
<dbReference type="KEGG" id="zro:ZYRO0E10450g"/>
<organism evidence="6 7">
    <name type="scientific">Zygosaccharomyces rouxii (strain ATCC 2623 / CBS 732 / NBRC 1130 / NCYC 568 / NRRL Y-229)</name>
    <dbReference type="NCBI Taxonomy" id="559307"/>
    <lineage>
        <taxon>Eukaryota</taxon>
        <taxon>Fungi</taxon>
        <taxon>Dikarya</taxon>
        <taxon>Ascomycota</taxon>
        <taxon>Saccharomycotina</taxon>
        <taxon>Saccharomycetes</taxon>
        <taxon>Saccharomycetales</taxon>
        <taxon>Saccharomycetaceae</taxon>
        <taxon>Zygosaccharomyces</taxon>
    </lineage>
</organism>
<gene>
    <name evidence="6" type="ordered locus">ZYRO0E10450g</name>
</gene>
<dbReference type="InterPro" id="IPR031778">
    <property type="entry name" value="Sortilin_N"/>
</dbReference>
<evidence type="ECO:0000256" key="4">
    <source>
        <dbReference type="SAM" id="SignalP"/>
    </source>
</evidence>
<reference evidence="6 7" key="1">
    <citation type="journal article" date="2009" name="Genome Res.">
        <title>Comparative genomics of protoploid Saccharomycetaceae.</title>
        <authorList>
            <consortium name="The Genolevures Consortium"/>
            <person name="Souciet J.-L."/>
            <person name="Dujon B."/>
            <person name="Gaillardin C."/>
            <person name="Johnston M."/>
            <person name="Baret P.V."/>
            <person name="Cliften P."/>
            <person name="Sherman D.J."/>
            <person name="Weissenbach J."/>
            <person name="Westhof E."/>
            <person name="Wincker P."/>
            <person name="Jubin C."/>
            <person name="Poulain J."/>
            <person name="Barbe V."/>
            <person name="Segurens B."/>
            <person name="Artiguenave F."/>
            <person name="Anthouard V."/>
            <person name="Vacherie B."/>
            <person name="Val M.-E."/>
            <person name="Fulton R.S."/>
            <person name="Minx P."/>
            <person name="Wilson R."/>
            <person name="Durrens P."/>
            <person name="Jean G."/>
            <person name="Marck C."/>
            <person name="Martin T."/>
            <person name="Nikolski M."/>
            <person name="Rolland T."/>
            <person name="Seret M.-L."/>
            <person name="Casaregola S."/>
            <person name="Despons L."/>
            <person name="Fairhead C."/>
            <person name="Fischer G."/>
            <person name="Lafontaine I."/>
            <person name="Leh V."/>
            <person name="Lemaire M."/>
            <person name="de Montigny J."/>
            <person name="Neuveglise C."/>
            <person name="Thierry A."/>
            <person name="Blanc-Lenfle I."/>
            <person name="Bleykasten C."/>
            <person name="Diffels J."/>
            <person name="Fritsch E."/>
            <person name="Frangeul L."/>
            <person name="Goeffon A."/>
            <person name="Jauniaux N."/>
            <person name="Kachouri-Lafond R."/>
            <person name="Payen C."/>
            <person name="Potier S."/>
            <person name="Pribylova L."/>
            <person name="Ozanne C."/>
            <person name="Richard G.-F."/>
            <person name="Sacerdot C."/>
            <person name="Straub M.-L."/>
            <person name="Talla E."/>
        </authorList>
    </citation>
    <scope>NUCLEOTIDE SEQUENCE [LARGE SCALE GENOMIC DNA]</scope>
    <source>
        <strain evidence="6 7">ATCC 2623 / CBS 732 / BCRC 21506 / NBRC 1130 / NCYC 568 / NRRL Y-229</strain>
    </source>
</reference>
<evidence type="ECO:0000313" key="7">
    <source>
        <dbReference type="Proteomes" id="UP000008536"/>
    </source>
</evidence>
<protein>
    <submittedName>
        <fullName evidence="6">ZYRO0E10450p</fullName>
    </submittedName>
</protein>
<dbReference type="Proteomes" id="UP000008536">
    <property type="component" value="Chromosome E"/>
</dbReference>
<keyword evidence="4" id="KW-0732">Signal</keyword>
<dbReference type="GO" id="GO:0016020">
    <property type="term" value="C:membrane"/>
    <property type="evidence" value="ECO:0007669"/>
    <property type="project" value="InterPro"/>
</dbReference>
<dbReference type="GO" id="GO:0006892">
    <property type="term" value="P:post-Golgi vesicle-mediated transport"/>
    <property type="evidence" value="ECO:0007669"/>
    <property type="project" value="TreeGrafter"/>
</dbReference>
<dbReference type="SUPFAM" id="SSF110296">
    <property type="entry name" value="Oligoxyloglucan reducing end-specific cellobiohydrolase"/>
    <property type="match status" value="1"/>
</dbReference>
<proteinExistence type="predicted"/>
<dbReference type="InterPro" id="IPR050310">
    <property type="entry name" value="VPS10-sortilin"/>
</dbReference>
<evidence type="ECO:0000313" key="6">
    <source>
        <dbReference type="EMBL" id="CAR31118.1"/>
    </source>
</evidence>
<dbReference type="Pfam" id="PF15902">
    <property type="entry name" value="Sortilin-Vps10"/>
    <property type="match status" value="2"/>
</dbReference>
<accession>C5E507</accession>
<dbReference type="InterPro" id="IPR031777">
    <property type="entry name" value="Sortilin_C"/>
</dbReference>
<evidence type="ECO:0000256" key="2">
    <source>
        <dbReference type="ARBA" id="ARBA00022737"/>
    </source>
</evidence>
<keyword evidence="1" id="KW-0472">Membrane</keyword>
<dbReference type="Pfam" id="PF15901">
    <property type="entry name" value="Sortilin_C"/>
    <property type="match status" value="1"/>
</dbReference>
<evidence type="ECO:0000256" key="1">
    <source>
        <dbReference type="ARBA" id="ARBA00022692"/>
    </source>
</evidence>
<keyword evidence="7" id="KW-1185">Reference proteome</keyword>
<dbReference type="GO" id="GO:0007034">
    <property type="term" value="P:vacuolar transport"/>
    <property type="evidence" value="ECO:0007669"/>
    <property type="project" value="UniProtKB-ARBA"/>
</dbReference>
<keyword evidence="1" id="KW-0812">Transmembrane</keyword>
<name>C5E507_ZYGRC</name>
<sequence length="723" mass="82832">MRCNQWKPEIRMHFVQVLWALWALVTAQESVPCVSRSHIERPHKPNAFNRGNVYTFSDSHTLMFYFERSLQITFDSGRNWQTVDVFGEDISWVDIDEFYKERAFVTTTSGEIHMTEDQGRSWKQLSLPQEIEDEKDCVLDTHPFNTNLLLLHCIIIPGNFELEHSPETIPDSSSFMEDIAYASADAGKSFRRISAPFEEYEATQDLEYRGTTCQFATLSKESIFDKDGIYCMHQLESRTEIQKQSSHPYGMNIGKKSFRETQPSVPKTYTMGTLFYTTDLGQSTKLFDELEGFSVKDVSILPFHVLVTTSEANEVDGAANRLWVSTGGPFKPACLPKRVAYLPQRVRKPLELDPESILLRAILEEDEGHGKFEHLLLSDSSGLNFSLIDSIAQEHAQHVMIKKLDNLEGAVWGEFIFREVHNRITELDMDETKLDKKVNWFQRIIEFIKKHILHRVPYMFFRTKGSFDNGNMYDMFSKTKGSFDNGKTWTNLKVVDPSGTHKHIFQCDIDDVENCSFQEVFSPYFDAPINEPTAGILMETGVVGKHALRLGEEDNMTFISRDGGSSWEVVFEFPVSAAFLDFGNIIVAVPESSCLKDSSVEKFFYSLDQGNNWREYYLDELTHASNIVLDGWGLNVVIGLGNGKKQPTEYTFYTVDFSEVLGGSACTDNDWEKWYLSDGKCFNGVKYSFNRRKADAQCLMRKTFEELTLNEESCEPRDIKSSI</sequence>
<dbReference type="RefSeq" id="XP_002499373.1">
    <property type="nucleotide sequence ID" value="XM_002499328.1"/>
</dbReference>
<keyword evidence="3" id="KW-0325">Glycoprotein</keyword>
<evidence type="ECO:0000259" key="5">
    <source>
        <dbReference type="SMART" id="SM00602"/>
    </source>
</evidence>
<dbReference type="InParanoid" id="C5E507"/>
<dbReference type="FunCoup" id="C5E507">
    <property type="interactions" value="51"/>
</dbReference>
<feature type="signal peptide" evidence="4">
    <location>
        <begin position="1"/>
        <end position="27"/>
    </location>
</feature>
<dbReference type="Gene3D" id="2.10.70.80">
    <property type="match status" value="1"/>
</dbReference>
<dbReference type="PANTHER" id="PTHR12106">
    <property type="entry name" value="SORTILIN RELATED"/>
    <property type="match status" value="1"/>
</dbReference>
<dbReference type="AlphaFoldDB" id="C5E507"/>